<gene>
    <name evidence="3" type="ORF">RJ641_030113</name>
</gene>
<feature type="transmembrane region" description="Helical" evidence="2">
    <location>
        <begin position="53"/>
        <end position="78"/>
    </location>
</feature>
<name>A0AAN8W305_9MAGN</name>
<dbReference type="InterPro" id="IPR021883">
    <property type="entry name" value="LPA1-like"/>
</dbReference>
<keyword evidence="2" id="KW-0812">Transmembrane</keyword>
<organism evidence="3 4">
    <name type="scientific">Dillenia turbinata</name>
    <dbReference type="NCBI Taxonomy" id="194707"/>
    <lineage>
        <taxon>Eukaryota</taxon>
        <taxon>Viridiplantae</taxon>
        <taxon>Streptophyta</taxon>
        <taxon>Embryophyta</taxon>
        <taxon>Tracheophyta</taxon>
        <taxon>Spermatophyta</taxon>
        <taxon>Magnoliopsida</taxon>
        <taxon>eudicotyledons</taxon>
        <taxon>Gunneridae</taxon>
        <taxon>Pentapetalae</taxon>
        <taxon>Dilleniales</taxon>
        <taxon>Dilleniaceae</taxon>
        <taxon>Dillenia</taxon>
    </lineage>
</organism>
<accession>A0AAN8W305</accession>
<feature type="compositionally biased region" description="Low complexity" evidence="1">
    <location>
        <begin position="1"/>
        <end position="18"/>
    </location>
</feature>
<proteinExistence type="predicted"/>
<dbReference type="PANTHER" id="PTHR35498:SF1">
    <property type="entry name" value="LOW PSII ACCUMULATION-LIKE PROTEIN"/>
    <property type="match status" value="1"/>
</dbReference>
<keyword evidence="4" id="KW-1185">Reference proteome</keyword>
<sequence>MKGNTNTPLTNLSSSSTSDKTVRCRITANHKANKSVEPKSEARFSPPFRSVRIFFYLAFIVSGALGGLIATTLLIGVLSNPSRSAEENKAKRAQLAKLSREEGLSNLKLHIDEKRIIPVSSLRGIACMVILAGPASFITESFRLSEPFTRSLLDRGVCVVPFATGGDSTRFEFEENAEMAMKRKRLAAKYLSMHMDGRVRGSGIGVGVGYPPWNAFLVQLPPVKGVWSVLLDGTDGR</sequence>
<evidence type="ECO:0000313" key="4">
    <source>
        <dbReference type="Proteomes" id="UP001370490"/>
    </source>
</evidence>
<keyword evidence="2" id="KW-0472">Membrane</keyword>
<feature type="non-terminal residue" evidence="3">
    <location>
        <position position="237"/>
    </location>
</feature>
<keyword evidence="2" id="KW-1133">Transmembrane helix</keyword>
<evidence type="ECO:0000313" key="3">
    <source>
        <dbReference type="EMBL" id="KAK6940582.1"/>
    </source>
</evidence>
<feature type="region of interest" description="Disordered" evidence="1">
    <location>
        <begin position="1"/>
        <end position="21"/>
    </location>
</feature>
<reference evidence="3 4" key="1">
    <citation type="submission" date="2023-12" db="EMBL/GenBank/DDBJ databases">
        <title>A high-quality genome assembly for Dillenia turbinata (Dilleniales).</title>
        <authorList>
            <person name="Chanderbali A."/>
        </authorList>
    </citation>
    <scope>NUCLEOTIDE SEQUENCE [LARGE SCALE GENOMIC DNA]</scope>
    <source>
        <strain evidence="3">LSX21</strain>
        <tissue evidence="3">Leaf</tissue>
    </source>
</reference>
<dbReference type="EMBL" id="JBAMMX010000005">
    <property type="protein sequence ID" value="KAK6940582.1"/>
    <property type="molecule type" value="Genomic_DNA"/>
</dbReference>
<dbReference type="Pfam" id="PF11998">
    <property type="entry name" value="DUF3493"/>
    <property type="match status" value="1"/>
</dbReference>
<dbReference type="Proteomes" id="UP001370490">
    <property type="component" value="Unassembled WGS sequence"/>
</dbReference>
<evidence type="ECO:0000256" key="1">
    <source>
        <dbReference type="SAM" id="MobiDB-lite"/>
    </source>
</evidence>
<dbReference type="PANTHER" id="PTHR35498">
    <property type="entry name" value="PROTEIN LOW PSII ACCUMULATION 1, CHLOROPLASTIC"/>
    <property type="match status" value="1"/>
</dbReference>
<dbReference type="AlphaFoldDB" id="A0AAN8W305"/>
<protein>
    <submittedName>
        <fullName evidence="3">Protein LOW PSII ACCUMULATION 1-like</fullName>
    </submittedName>
</protein>
<comment type="caution">
    <text evidence="3">The sequence shown here is derived from an EMBL/GenBank/DDBJ whole genome shotgun (WGS) entry which is preliminary data.</text>
</comment>
<evidence type="ECO:0000256" key="2">
    <source>
        <dbReference type="SAM" id="Phobius"/>
    </source>
</evidence>